<organism evidence="10 11">
    <name type="scientific">Owenia fusiformis</name>
    <name type="common">Polychaete worm</name>
    <dbReference type="NCBI Taxonomy" id="6347"/>
    <lineage>
        <taxon>Eukaryota</taxon>
        <taxon>Metazoa</taxon>
        <taxon>Spiralia</taxon>
        <taxon>Lophotrochozoa</taxon>
        <taxon>Annelida</taxon>
        <taxon>Polychaeta</taxon>
        <taxon>Sedentaria</taxon>
        <taxon>Canalipalpata</taxon>
        <taxon>Sabellida</taxon>
        <taxon>Oweniida</taxon>
        <taxon>Oweniidae</taxon>
        <taxon>Owenia</taxon>
    </lineage>
</organism>
<dbReference type="AlphaFoldDB" id="A0A8J1XKE0"/>
<keyword evidence="5" id="KW-1015">Disulfide bond</keyword>
<dbReference type="EMBL" id="CAIIXF020000011">
    <property type="protein sequence ID" value="CAH1798200.1"/>
    <property type="molecule type" value="Genomic_DNA"/>
</dbReference>
<dbReference type="Pfam" id="PF06816">
    <property type="entry name" value="NOD"/>
    <property type="match status" value="1"/>
</dbReference>
<protein>
    <submittedName>
        <fullName evidence="10">Uncharacterized protein</fullName>
    </submittedName>
</protein>
<dbReference type="GO" id="GO:0016020">
    <property type="term" value="C:membrane"/>
    <property type="evidence" value="ECO:0007669"/>
    <property type="project" value="InterPro"/>
</dbReference>
<evidence type="ECO:0000256" key="2">
    <source>
        <dbReference type="ARBA" id="ARBA00022737"/>
    </source>
</evidence>
<dbReference type="Gene3D" id="3.30.300.320">
    <property type="match status" value="1"/>
</dbReference>
<keyword evidence="3 9" id="KW-1133">Transmembrane helix</keyword>
<keyword evidence="4 9" id="KW-0472">Membrane</keyword>
<keyword evidence="11" id="KW-1185">Reference proteome</keyword>
<comment type="subcellular location">
    <subcellularLocation>
        <location evidence="7">Endomembrane system</location>
        <topology evidence="7">Single-pass type I membrane protein</topology>
    </subcellularLocation>
</comment>
<dbReference type="InterPro" id="IPR011656">
    <property type="entry name" value="Notch_NODP_dom"/>
</dbReference>
<sequence length="455" mass="52157">MDYKKYMYIVWILIGLLEYVSTYTGRTAMYHLATPNKPCQLPVNKDANTDLICRYQEFSTGTTCLYQSIRWIKDGWDGTFNITDSRKYGTWQNIPGWGLRAGEHISILRVRDIKVQDAGSYICEITCRMGSGQTRTVRHTAEICVNKPDSDTLHCMPKETASFCRESFKDDICNLECDSENGLYDGFDCVDIAVPCKFEDYCKQHFGDGTCDNNCDNSACAWDGGDCGRGRRSIADGALAIVFYQRPKTIKRHIKKYMRLISQSLRTVLRVILNSKGEQEIYPWRVDNVLRNVSMYYEDPDEYTRESRGSVVYLQIDNSNCKRRCFRDVHTASQFIASLINQGWDPGIPWHSVGALTRIDEQRCPNENNTVLNMDLQNEGSPSQNTNSNNNDDGEVMVETWVLIAAIGGGALFLILVLVLIFTIYKLSNDKQKRRTKRDEMYNIKDRKYKEGTHV</sequence>
<dbReference type="InterPro" id="IPR036179">
    <property type="entry name" value="Ig-like_dom_sf"/>
</dbReference>
<dbReference type="PROSITE" id="PS50258">
    <property type="entry name" value="LNR"/>
    <property type="match status" value="1"/>
</dbReference>
<dbReference type="SUPFAM" id="SSF48726">
    <property type="entry name" value="Immunoglobulin"/>
    <property type="match status" value="1"/>
</dbReference>
<evidence type="ECO:0000313" key="11">
    <source>
        <dbReference type="Proteomes" id="UP000749559"/>
    </source>
</evidence>
<dbReference type="SMART" id="SM00004">
    <property type="entry name" value="NL"/>
    <property type="match status" value="2"/>
</dbReference>
<keyword evidence="6" id="KW-0325">Glycoprotein</keyword>
<evidence type="ECO:0000256" key="9">
    <source>
        <dbReference type="SAM" id="Phobius"/>
    </source>
</evidence>
<reference evidence="10" key="1">
    <citation type="submission" date="2022-03" db="EMBL/GenBank/DDBJ databases">
        <authorList>
            <person name="Martin C."/>
        </authorList>
    </citation>
    <scope>NUCLEOTIDE SEQUENCE</scope>
</reference>
<gene>
    <name evidence="10" type="ORF">OFUS_LOCUS22368</name>
</gene>
<name>A0A8J1XKE0_OWEFU</name>
<dbReference type="SMART" id="SM01338">
    <property type="entry name" value="NOD"/>
    <property type="match status" value="1"/>
</dbReference>
<dbReference type="Pfam" id="PF07684">
    <property type="entry name" value="NODP"/>
    <property type="match status" value="1"/>
</dbReference>
<dbReference type="InterPro" id="IPR010660">
    <property type="entry name" value="Notch_NOD_dom"/>
</dbReference>
<keyword evidence="2" id="KW-0677">Repeat</keyword>
<dbReference type="InterPro" id="IPR007110">
    <property type="entry name" value="Ig-like_dom"/>
</dbReference>
<dbReference type="OrthoDB" id="430340at2759"/>
<dbReference type="InterPro" id="IPR000800">
    <property type="entry name" value="Notch_dom"/>
</dbReference>
<comment type="caution">
    <text evidence="10">The sequence shown here is derived from an EMBL/GenBank/DDBJ whole genome shotgun (WGS) entry which is preliminary data.</text>
</comment>
<feature type="transmembrane region" description="Helical" evidence="9">
    <location>
        <begin position="401"/>
        <end position="425"/>
    </location>
</feature>
<feature type="region of interest" description="Disordered" evidence="8">
    <location>
        <begin position="372"/>
        <end position="392"/>
    </location>
</feature>
<dbReference type="PROSITE" id="PS50835">
    <property type="entry name" value="IG_LIKE"/>
    <property type="match status" value="1"/>
</dbReference>
<evidence type="ECO:0000313" key="10">
    <source>
        <dbReference type="EMBL" id="CAH1798200.1"/>
    </source>
</evidence>
<evidence type="ECO:0000256" key="8">
    <source>
        <dbReference type="SAM" id="MobiDB-lite"/>
    </source>
</evidence>
<keyword evidence="1 9" id="KW-0812">Transmembrane</keyword>
<accession>A0A8J1XKE0</accession>
<dbReference type="GO" id="GO:0030154">
    <property type="term" value="P:cell differentiation"/>
    <property type="evidence" value="ECO:0007669"/>
    <property type="project" value="InterPro"/>
</dbReference>
<dbReference type="Gene3D" id="3.30.70.3310">
    <property type="match status" value="1"/>
</dbReference>
<dbReference type="InterPro" id="IPR035993">
    <property type="entry name" value="Notch-like_dom_sf"/>
</dbReference>
<evidence type="ECO:0000256" key="3">
    <source>
        <dbReference type="ARBA" id="ARBA00022989"/>
    </source>
</evidence>
<evidence type="ECO:0000256" key="6">
    <source>
        <dbReference type="ARBA" id="ARBA00023180"/>
    </source>
</evidence>
<feature type="compositionally biased region" description="Polar residues" evidence="8">
    <location>
        <begin position="372"/>
        <end position="391"/>
    </location>
</feature>
<dbReference type="SUPFAM" id="SSF90193">
    <property type="entry name" value="Notch domain"/>
    <property type="match status" value="2"/>
</dbReference>
<evidence type="ECO:0000256" key="1">
    <source>
        <dbReference type="ARBA" id="ARBA00022692"/>
    </source>
</evidence>
<dbReference type="Proteomes" id="UP000749559">
    <property type="component" value="Unassembled WGS sequence"/>
</dbReference>
<dbReference type="GO" id="GO:0007219">
    <property type="term" value="P:Notch signaling pathway"/>
    <property type="evidence" value="ECO:0007669"/>
    <property type="project" value="InterPro"/>
</dbReference>
<dbReference type="GO" id="GO:0012505">
    <property type="term" value="C:endomembrane system"/>
    <property type="evidence" value="ECO:0007669"/>
    <property type="project" value="UniProtKB-SubCell"/>
</dbReference>
<proteinExistence type="predicted"/>
<dbReference type="Pfam" id="PF00066">
    <property type="entry name" value="Notch"/>
    <property type="match status" value="2"/>
</dbReference>
<evidence type="ECO:0000256" key="4">
    <source>
        <dbReference type="ARBA" id="ARBA00023136"/>
    </source>
</evidence>
<evidence type="ECO:0000256" key="7">
    <source>
        <dbReference type="ARBA" id="ARBA00046288"/>
    </source>
</evidence>
<dbReference type="CDD" id="cd00096">
    <property type="entry name" value="Ig"/>
    <property type="match status" value="1"/>
</dbReference>
<evidence type="ECO:0000256" key="5">
    <source>
        <dbReference type="ARBA" id="ARBA00023157"/>
    </source>
</evidence>